<sequence length="639" mass="70394">MKSWVFCLLLLQLHPCRTVADVIPEIDTSYCGRRFRILFHVSEPFTIVDQTLCTPSPFTRDTTTLKCPAKAFRGDGGLTYDMMTSHLAGILTGFCVANGAPERTVEFDWYVIRSNPRSEDAVLGMMCNGGFLANDTVINVTAANPFCPSLSSYNGPSPNGTCDHVGDPACVSRGPDIIAGAISITRQRYDLLDFSMPYYISQQVTVKRKSTFVMNVEGYLSIFQPFSGLLWATICIEILIVWLLLLLLERNNEGMLKGRAMYYDAFYWSLATAFDPGASGKSAETWGGKIVFIGHCLFMVIIAATYTGAVGAFLSASAGSPVIEGFFSLQSGAFSVVVPGPSWNSSAARPAYFGSYLGGNSDDKTQSSLQFDIIQASMRSSSANTFNIYTVKRMETVRADGSLLDYRKDDPCTIKGLVLGAWDYLLCKAGDGSGQPDALIYHAPLAIYELNRRHRLTGKCDLVTIGPQFEPVGFGLGFPKNSIFSIPFSQAIDVVRSSDEIQNYSSTYGILPSDSICFEEVVQGGEVLTVNQLSGLFLFTVAGISFAFIQGYFTRLRCPYPEDFEAAEYDDGSLWSDIPEEGLEGKVEELRKKAERIVELSKKYSKACRTGKPFTHKMEEESERDEEIEPREIQGEEGQ</sequence>
<evidence type="ECO:0000256" key="10">
    <source>
        <dbReference type="ARBA" id="ARBA00023303"/>
    </source>
</evidence>
<dbReference type="SUPFAM" id="SSF81324">
    <property type="entry name" value="Voltage-gated potassium channels"/>
    <property type="match status" value="1"/>
</dbReference>
<evidence type="ECO:0000256" key="11">
    <source>
        <dbReference type="SAM" id="MobiDB-lite"/>
    </source>
</evidence>
<dbReference type="AlphaFoldDB" id="L1J161"/>
<feature type="compositionally biased region" description="Acidic residues" evidence="11">
    <location>
        <begin position="620"/>
        <end position="629"/>
    </location>
</feature>
<evidence type="ECO:0000256" key="3">
    <source>
        <dbReference type="ARBA" id="ARBA00022692"/>
    </source>
</evidence>
<feature type="transmembrane region" description="Helical" evidence="12">
    <location>
        <begin position="290"/>
        <end position="314"/>
    </location>
</feature>
<keyword evidence="7" id="KW-0675">Receptor</keyword>
<feature type="chain" id="PRO_5008770807" description="Ionotropic glutamate receptor C-terminal domain-containing protein" evidence="13">
    <location>
        <begin position="21"/>
        <end position="639"/>
    </location>
</feature>
<dbReference type="SUPFAM" id="SSF53850">
    <property type="entry name" value="Periplasmic binding protein-like II"/>
    <property type="match status" value="1"/>
</dbReference>
<dbReference type="Gene3D" id="3.40.190.10">
    <property type="entry name" value="Periplasmic binding protein-like II"/>
    <property type="match status" value="3"/>
</dbReference>
<keyword evidence="3 12" id="KW-0812">Transmembrane</keyword>
<evidence type="ECO:0000256" key="6">
    <source>
        <dbReference type="ARBA" id="ARBA00023136"/>
    </source>
</evidence>
<feature type="region of interest" description="Disordered" evidence="11">
    <location>
        <begin position="612"/>
        <end position="639"/>
    </location>
</feature>
<reference evidence="15 17" key="1">
    <citation type="journal article" date="2012" name="Nature">
        <title>Algal genomes reveal evolutionary mosaicism and the fate of nucleomorphs.</title>
        <authorList>
            <consortium name="DOE Joint Genome Institute"/>
            <person name="Curtis B.A."/>
            <person name="Tanifuji G."/>
            <person name="Burki F."/>
            <person name="Gruber A."/>
            <person name="Irimia M."/>
            <person name="Maruyama S."/>
            <person name="Arias M.C."/>
            <person name="Ball S.G."/>
            <person name="Gile G.H."/>
            <person name="Hirakawa Y."/>
            <person name="Hopkins J.F."/>
            <person name="Kuo A."/>
            <person name="Rensing S.A."/>
            <person name="Schmutz J."/>
            <person name="Symeonidi A."/>
            <person name="Elias M."/>
            <person name="Eveleigh R.J."/>
            <person name="Herman E.K."/>
            <person name="Klute M.J."/>
            <person name="Nakayama T."/>
            <person name="Obornik M."/>
            <person name="Reyes-Prieto A."/>
            <person name="Armbrust E.V."/>
            <person name="Aves S.J."/>
            <person name="Beiko R.G."/>
            <person name="Coutinho P."/>
            <person name="Dacks J.B."/>
            <person name="Durnford D.G."/>
            <person name="Fast N.M."/>
            <person name="Green B.R."/>
            <person name="Grisdale C.J."/>
            <person name="Hempel F."/>
            <person name="Henrissat B."/>
            <person name="Hoppner M.P."/>
            <person name="Ishida K."/>
            <person name="Kim E."/>
            <person name="Koreny L."/>
            <person name="Kroth P.G."/>
            <person name="Liu Y."/>
            <person name="Malik S.B."/>
            <person name="Maier U.G."/>
            <person name="McRose D."/>
            <person name="Mock T."/>
            <person name="Neilson J.A."/>
            <person name="Onodera N.T."/>
            <person name="Poole A.M."/>
            <person name="Pritham E.J."/>
            <person name="Richards T.A."/>
            <person name="Rocap G."/>
            <person name="Roy S.W."/>
            <person name="Sarai C."/>
            <person name="Schaack S."/>
            <person name="Shirato S."/>
            <person name="Slamovits C.H."/>
            <person name="Spencer D.F."/>
            <person name="Suzuki S."/>
            <person name="Worden A.Z."/>
            <person name="Zauner S."/>
            <person name="Barry K."/>
            <person name="Bell C."/>
            <person name="Bharti A.K."/>
            <person name="Crow J.A."/>
            <person name="Grimwood J."/>
            <person name="Kramer R."/>
            <person name="Lindquist E."/>
            <person name="Lucas S."/>
            <person name="Salamov A."/>
            <person name="McFadden G.I."/>
            <person name="Lane C.E."/>
            <person name="Keeling P.J."/>
            <person name="Gray M.W."/>
            <person name="Grigoriev I.V."/>
            <person name="Archibald J.M."/>
        </authorList>
    </citation>
    <scope>NUCLEOTIDE SEQUENCE</scope>
    <source>
        <strain evidence="15 17">CCMP2712</strain>
    </source>
</reference>
<dbReference type="GO" id="GO:0016020">
    <property type="term" value="C:membrane"/>
    <property type="evidence" value="ECO:0007669"/>
    <property type="project" value="UniProtKB-SubCell"/>
</dbReference>
<keyword evidence="10" id="KW-0407">Ion channel</keyword>
<evidence type="ECO:0000256" key="1">
    <source>
        <dbReference type="ARBA" id="ARBA00004141"/>
    </source>
</evidence>
<keyword evidence="13" id="KW-0732">Signal</keyword>
<dbReference type="GeneID" id="17298687"/>
<dbReference type="GO" id="GO:0015276">
    <property type="term" value="F:ligand-gated monoatomic ion channel activity"/>
    <property type="evidence" value="ECO:0007669"/>
    <property type="project" value="InterPro"/>
</dbReference>
<reference evidence="17" key="2">
    <citation type="submission" date="2012-11" db="EMBL/GenBank/DDBJ databases">
        <authorList>
            <person name="Kuo A."/>
            <person name="Curtis B.A."/>
            <person name="Tanifuji G."/>
            <person name="Burki F."/>
            <person name="Gruber A."/>
            <person name="Irimia M."/>
            <person name="Maruyama S."/>
            <person name="Arias M.C."/>
            <person name="Ball S.G."/>
            <person name="Gile G.H."/>
            <person name="Hirakawa Y."/>
            <person name="Hopkins J.F."/>
            <person name="Rensing S.A."/>
            <person name="Schmutz J."/>
            <person name="Symeonidi A."/>
            <person name="Elias M."/>
            <person name="Eveleigh R.J."/>
            <person name="Herman E.K."/>
            <person name="Klute M.J."/>
            <person name="Nakayama T."/>
            <person name="Obornik M."/>
            <person name="Reyes-Prieto A."/>
            <person name="Armbrust E.V."/>
            <person name="Aves S.J."/>
            <person name="Beiko R.G."/>
            <person name="Coutinho P."/>
            <person name="Dacks J.B."/>
            <person name="Durnford D.G."/>
            <person name="Fast N.M."/>
            <person name="Green B.R."/>
            <person name="Grisdale C."/>
            <person name="Hempe F."/>
            <person name="Henrissat B."/>
            <person name="Hoppner M.P."/>
            <person name="Ishida K.-I."/>
            <person name="Kim E."/>
            <person name="Koreny L."/>
            <person name="Kroth P.G."/>
            <person name="Liu Y."/>
            <person name="Malik S.-B."/>
            <person name="Maier U.G."/>
            <person name="McRose D."/>
            <person name="Mock T."/>
            <person name="Neilson J.A."/>
            <person name="Onodera N.T."/>
            <person name="Poole A.M."/>
            <person name="Pritham E.J."/>
            <person name="Richards T.A."/>
            <person name="Rocap G."/>
            <person name="Roy S.W."/>
            <person name="Sarai C."/>
            <person name="Schaack S."/>
            <person name="Shirato S."/>
            <person name="Slamovits C.H."/>
            <person name="Spencer D.F."/>
            <person name="Suzuki S."/>
            <person name="Worden A.Z."/>
            <person name="Zauner S."/>
            <person name="Barry K."/>
            <person name="Bell C."/>
            <person name="Bharti A.K."/>
            <person name="Crow J.A."/>
            <person name="Grimwood J."/>
            <person name="Kramer R."/>
            <person name="Lindquist E."/>
            <person name="Lucas S."/>
            <person name="Salamov A."/>
            <person name="McFadden G.I."/>
            <person name="Lane C.E."/>
            <person name="Keeling P.J."/>
            <person name="Gray M.W."/>
            <person name="Grigoriev I.V."/>
            <person name="Archibald J.M."/>
        </authorList>
    </citation>
    <scope>NUCLEOTIDE SEQUENCE</scope>
    <source>
        <strain evidence="17">CCMP2712</strain>
    </source>
</reference>
<comment type="subcellular location">
    <subcellularLocation>
        <location evidence="1">Membrane</location>
        <topology evidence="1">Multi-pass membrane protein</topology>
    </subcellularLocation>
</comment>
<evidence type="ECO:0000256" key="2">
    <source>
        <dbReference type="ARBA" id="ARBA00022448"/>
    </source>
</evidence>
<dbReference type="OMA" id="QESWSAV"/>
<evidence type="ECO:0000256" key="12">
    <source>
        <dbReference type="SAM" id="Phobius"/>
    </source>
</evidence>
<dbReference type="STRING" id="905079.L1J161"/>
<feature type="domain" description="Ionotropic glutamate receptor C-terminal" evidence="14">
    <location>
        <begin position="230"/>
        <end position="544"/>
    </location>
</feature>
<evidence type="ECO:0000256" key="7">
    <source>
        <dbReference type="ARBA" id="ARBA00023170"/>
    </source>
</evidence>
<dbReference type="PANTHER" id="PTHR18966">
    <property type="entry name" value="IONOTROPIC GLUTAMATE RECEPTOR"/>
    <property type="match status" value="1"/>
</dbReference>
<keyword evidence="6 12" id="KW-0472">Membrane</keyword>
<reference evidence="16" key="3">
    <citation type="submission" date="2016-03" db="UniProtKB">
        <authorList>
            <consortium name="EnsemblProtists"/>
        </authorList>
    </citation>
    <scope>IDENTIFICATION</scope>
</reference>
<keyword evidence="17" id="KW-1185">Reference proteome</keyword>
<dbReference type="EMBL" id="JH993019">
    <property type="protein sequence ID" value="EKX42062.1"/>
    <property type="molecule type" value="Genomic_DNA"/>
</dbReference>
<name>L1J161_GUITC</name>
<feature type="transmembrane region" description="Helical" evidence="12">
    <location>
        <begin position="229"/>
        <end position="248"/>
    </location>
</feature>
<evidence type="ECO:0000313" key="16">
    <source>
        <dbReference type="EnsemblProtists" id="EKX42062"/>
    </source>
</evidence>
<keyword evidence="5" id="KW-0406">Ion transport</keyword>
<dbReference type="InterPro" id="IPR015683">
    <property type="entry name" value="Ionotropic_Glu_rcpt"/>
</dbReference>
<protein>
    <recommendedName>
        <fullName evidence="14">Ionotropic glutamate receptor C-terminal domain-containing protein</fullName>
    </recommendedName>
</protein>
<evidence type="ECO:0000313" key="15">
    <source>
        <dbReference type="EMBL" id="EKX42062.1"/>
    </source>
</evidence>
<keyword evidence="2" id="KW-0813">Transport</keyword>
<dbReference type="RefSeq" id="XP_005829042.1">
    <property type="nucleotide sequence ID" value="XM_005828985.1"/>
</dbReference>
<proteinExistence type="predicted"/>
<keyword evidence="9" id="KW-1071">Ligand-gated ion channel</keyword>
<keyword evidence="8" id="KW-0325">Glycoprotein</keyword>
<evidence type="ECO:0000256" key="13">
    <source>
        <dbReference type="SAM" id="SignalP"/>
    </source>
</evidence>
<dbReference type="Proteomes" id="UP000011087">
    <property type="component" value="Unassembled WGS sequence"/>
</dbReference>
<evidence type="ECO:0000256" key="5">
    <source>
        <dbReference type="ARBA" id="ARBA00023065"/>
    </source>
</evidence>
<evidence type="ECO:0000256" key="4">
    <source>
        <dbReference type="ARBA" id="ARBA00022989"/>
    </source>
</evidence>
<dbReference type="Pfam" id="PF00060">
    <property type="entry name" value="Lig_chan"/>
    <property type="match status" value="1"/>
</dbReference>
<dbReference type="InterPro" id="IPR001320">
    <property type="entry name" value="Iontro_rcpt_C"/>
</dbReference>
<evidence type="ECO:0000259" key="14">
    <source>
        <dbReference type="Pfam" id="PF00060"/>
    </source>
</evidence>
<dbReference type="OrthoDB" id="9997229at2759"/>
<dbReference type="EnsemblProtists" id="EKX42062">
    <property type="protein sequence ID" value="EKX42062"/>
    <property type="gene ID" value="GUITHDRAFT_111915"/>
</dbReference>
<evidence type="ECO:0000256" key="9">
    <source>
        <dbReference type="ARBA" id="ARBA00023286"/>
    </source>
</evidence>
<organism evidence="15">
    <name type="scientific">Guillardia theta (strain CCMP2712)</name>
    <name type="common">Cryptophyte</name>
    <dbReference type="NCBI Taxonomy" id="905079"/>
    <lineage>
        <taxon>Eukaryota</taxon>
        <taxon>Cryptophyceae</taxon>
        <taxon>Pyrenomonadales</taxon>
        <taxon>Geminigeraceae</taxon>
        <taxon>Guillardia</taxon>
    </lineage>
</organism>
<evidence type="ECO:0000256" key="8">
    <source>
        <dbReference type="ARBA" id="ARBA00023180"/>
    </source>
</evidence>
<gene>
    <name evidence="15" type="ORF">GUITHDRAFT_111915</name>
</gene>
<keyword evidence="4 12" id="KW-1133">Transmembrane helix</keyword>
<dbReference type="HOGENOM" id="CLU_428632_0_0_1"/>
<evidence type="ECO:0000313" key="17">
    <source>
        <dbReference type="Proteomes" id="UP000011087"/>
    </source>
</evidence>
<dbReference type="KEGG" id="gtt:GUITHDRAFT_111915"/>
<dbReference type="Gene3D" id="1.10.287.70">
    <property type="match status" value="1"/>
</dbReference>
<accession>L1J161</accession>
<feature type="signal peptide" evidence="13">
    <location>
        <begin position="1"/>
        <end position="20"/>
    </location>
</feature>
<dbReference type="PaxDb" id="55529-EKX42062"/>
<feature type="compositionally biased region" description="Basic and acidic residues" evidence="11">
    <location>
        <begin position="630"/>
        <end position="639"/>
    </location>
</feature>